<keyword evidence="5 11" id="KW-0479">Metal-binding</keyword>
<keyword evidence="6" id="KW-1133">Transmembrane helix</keyword>
<dbReference type="PANTHER" id="PTHR24282:SF273">
    <property type="entry name" value="CYTOCHROME P450 CYP72A219-LIKE"/>
    <property type="match status" value="1"/>
</dbReference>
<proteinExistence type="inferred from homology"/>
<dbReference type="PRINTS" id="PR00385">
    <property type="entry name" value="P450"/>
</dbReference>
<evidence type="ECO:0000256" key="6">
    <source>
        <dbReference type="ARBA" id="ARBA00022989"/>
    </source>
</evidence>
<evidence type="ECO:0000256" key="4">
    <source>
        <dbReference type="ARBA" id="ARBA00022692"/>
    </source>
</evidence>
<protein>
    <recommendedName>
        <fullName evidence="15">Cytochrome P450, family 72, subfamily C, polypeptide 1</fullName>
    </recommendedName>
</protein>
<dbReference type="Pfam" id="PF00067">
    <property type="entry name" value="p450"/>
    <property type="match status" value="1"/>
</dbReference>
<dbReference type="SUPFAM" id="SSF48264">
    <property type="entry name" value="Cytochrome P450"/>
    <property type="match status" value="2"/>
</dbReference>
<dbReference type="InterPro" id="IPR050665">
    <property type="entry name" value="Cytochrome_P450_Monooxygen"/>
</dbReference>
<dbReference type="InterPro" id="IPR001128">
    <property type="entry name" value="Cyt_P450"/>
</dbReference>
<comment type="caution">
    <text evidence="13">The sequence shown here is derived from an EMBL/GenBank/DDBJ whole genome shotgun (WGS) entry which is preliminary data.</text>
</comment>
<evidence type="ECO:0000313" key="14">
    <source>
        <dbReference type="Proteomes" id="UP000298416"/>
    </source>
</evidence>
<evidence type="ECO:0000256" key="2">
    <source>
        <dbReference type="ARBA" id="ARBA00010617"/>
    </source>
</evidence>
<dbReference type="GO" id="GO:0009820">
    <property type="term" value="P:alkaloid metabolic process"/>
    <property type="evidence" value="ECO:0007669"/>
    <property type="project" value="UniProtKB-ARBA"/>
</dbReference>
<evidence type="ECO:0000256" key="12">
    <source>
        <dbReference type="RuleBase" id="RU000461"/>
    </source>
</evidence>
<evidence type="ECO:0008006" key="15">
    <source>
        <dbReference type="Google" id="ProtNLM"/>
    </source>
</evidence>
<dbReference type="FunFam" id="1.10.630.10:FF:000029">
    <property type="entry name" value="Cytochrome P450 734A1"/>
    <property type="match status" value="1"/>
</dbReference>
<keyword evidence="4" id="KW-0812">Transmembrane</keyword>
<dbReference type="Proteomes" id="UP000298416">
    <property type="component" value="Unassembled WGS sequence"/>
</dbReference>
<reference evidence="13" key="2">
    <citation type="submission" date="2020-08" db="EMBL/GenBank/DDBJ databases">
        <title>Plant Genome Project.</title>
        <authorList>
            <person name="Zhang R.-G."/>
        </authorList>
    </citation>
    <scope>NUCLEOTIDE SEQUENCE</scope>
    <source>
        <strain evidence="13">Huo1</strain>
        <tissue evidence="13">Leaf</tissue>
    </source>
</reference>
<sequence>MVPSFYLSCDEMSSKWHEIVGNGGGCEVDVWPYLQKLTSDVISRTAFGSSYLEGRKIFELQHELTQHAVAANRFFYIPGYRPKRLEKILRKQGLNGNSYTPVSGDMKEMVKAMQEANSKPITLDDDIKPRLQAFLLKTIHKHGKDCFYWKGPTPVIVITEAELIKEVLNKSSVYEKPKVLNPVVRMFPQGLFSHEKEKWAKHRKIINPAFHIEKLKMMIPAFHLSCDEVLVKWEKLVSEEGWCEVDVYPYLESVTSDAISRTAFGSSYEEGRRVFELQKEQAALIFKAMQSVYIPGSGFLPTKRNKRIKQIYEEVRSNIRGLIHKRVEAMKAGEAINADLLGLMLESNFQEIEENGSNSKFGLTIDEIIEECRLFYFAGQETTSTLLVWTLILLSRHPDWQAKARDEAVRVFGDDRNPTPEGINRLKIVTMILHEVLRLYSPVLALERSVGAETRLGRLTLPVGVRVSLPVMLAQQDVGTWGENAVEFDPERFSEGVTNAGGLFIPFGWGPRICIGQNFALIEAKLVLSMMLMRFGFELSPSYTHAPMGGLTTRPQHGAHLRLRKL</sequence>
<dbReference type="PANTHER" id="PTHR24282">
    <property type="entry name" value="CYTOCHROME P450 FAMILY MEMBER"/>
    <property type="match status" value="1"/>
</dbReference>
<dbReference type="InterPro" id="IPR017972">
    <property type="entry name" value="Cyt_P450_CS"/>
</dbReference>
<dbReference type="AlphaFoldDB" id="A0A8X8XV88"/>
<reference evidence="13" key="1">
    <citation type="submission" date="2018-01" db="EMBL/GenBank/DDBJ databases">
        <authorList>
            <person name="Mao J.F."/>
        </authorList>
    </citation>
    <scope>NUCLEOTIDE SEQUENCE</scope>
    <source>
        <strain evidence="13">Huo1</strain>
        <tissue evidence="13">Leaf</tissue>
    </source>
</reference>
<dbReference type="GO" id="GO:0020037">
    <property type="term" value="F:heme binding"/>
    <property type="evidence" value="ECO:0007669"/>
    <property type="project" value="InterPro"/>
</dbReference>
<evidence type="ECO:0000256" key="10">
    <source>
        <dbReference type="ARBA" id="ARBA00023136"/>
    </source>
</evidence>
<dbReference type="PRINTS" id="PR00463">
    <property type="entry name" value="EP450I"/>
</dbReference>
<comment type="cofactor">
    <cofactor evidence="11">
        <name>heme</name>
        <dbReference type="ChEBI" id="CHEBI:30413"/>
    </cofactor>
</comment>
<evidence type="ECO:0000256" key="5">
    <source>
        <dbReference type="ARBA" id="ARBA00022723"/>
    </source>
</evidence>
<keyword evidence="7 12" id="KW-0560">Oxidoreductase</keyword>
<keyword evidence="3 11" id="KW-0349">Heme</keyword>
<dbReference type="PROSITE" id="PS00086">
    <property type="entry name" value="CYTOCHROME_P450"/>
    <property type="match status" value="1"/>
</dbReference>
<dbReference type="Gene3D" id="1.10.630.10">
    <property type="entry name" value="Cytochrome P450"/>
    <property type="match status" value="2"/>
</dbReference>
<evidence type="ECO:0000256" key="7">
    <source>
        <dbReference type="ARBA" id="ARBA00023002"/>
    </source>
</evidence>
<name>A0A8X8XV88_SALSN</name>
<evidence type="ECO:0000256" key="9">
    <source>
        <dbReference type="ARBA" id="ARBA00023033"/>
    </source>
</evidence>
<organism evidence="13">
    <name type="scientific">Salvia splendens</name>
    <name type="common">Scarlet sage</name>
    <dbReference type="NCBI Taxonomy" id="180675"/>
    <lineage>
        <taxon>Eukaryota</taxon>
        <taxon>Viridiplantae</taxon>
        <taxon>Streptophyta</taxon>
        <taxon>Embryophyta</taxon>
        <taxon>Tracheophyta</taxon>
        <taxon>Spermatophyta</taxon>
        <taxon>Magnoliopsida</taxon>
        <taxon>eudicotyledons</taxon>
        <taxon>Gunneridae</taxon>
        <taxon>Pentapetalae</taxon>
        <taxon>asterids</taxon>
        <taxon>lamiids</taxon>
        <taxon>Lamiales</taxon>
        <taxon>Lamiaceae</taxon>
        <taxon>Nepetoideae</taxon>
        <taxon>Mentheae</taxon>
        <taxon>Salviinae</taxon>
        <taxon>Salvia</taxon>
        <taxon>Salvia subgen. Calosphace</taxon>
        <taxon>core Calosphace</taxon>
    </lineage>
</organism>
<evidence type="ECO:0000256" key="3">
    <source>
        <dbReference type="ARBA" id="ARBA00022617"/>
    </source>
</evidence>
<dbReference type="GO" id="GO:0009753">
    <property type="term" value="P:response to jasmonic acid"/>
    <property type="evidence" value="ECO:0007669"/>
    <property type="project" value="UniProtKB-ARBA"/>
</dbReference>
<dbReference type="EMBL" id="PNBA02000007">
    <property type="protein sequence ID" value="KAG6419439.1"/>
    <property type="molecule type" value="Genomic_DNA"/>
</dbReference>
<comment type="similarity">
    <text evidence="2 12">Belongs to the cytochrome P450 family.</text>
</comment>
<dbReference type="GO" id="GO:0016712">
    <property type="term" value="F:oxidoreductase activity, acting on paired donors, with incorporation or reduction of molecular oxygen, reduced flavin or flavoprotein as one donor, and incorporation of one atom of oxygen"/>
    <property type="evidence" value="ECO:0007669"/>
    <property type="project" value="UniProtKB-ARBA"/>
</dbReference>
<dbReference type="InterPro" id="IPR002401">
    <property type="entry name" value="Cyt_P450_E_grp-I"/>
</dbReference>
<keyword evidence="14" id="KW-1185">Reference proteome</keyword>
<gene>
    <name evidence="13" type="ORF">SASPL_121661</name>
</gene>
<keyword evidence="9 12" id="KW-0503">Monooxygenase</keyword>
<evidence type="ECO:0000256" key="8">
    <source>
        <dbReference type="ARBA" id="ARBA00023004"/>
    </source>
</evidence>
<dbReference type="GO" id="GO:0016114">
    <property type="term" value="P:terpenoid biosynthetic process"/>
    <property type="evidence" value="ECO:0007669"/>
    <property type="project" value="UniProtKB-ARBA"/>
</dbReference>
<dbReference type="InterPro" id="IPR036396">
    <property type="entry name" value="Cyt_P450_sf"/>
</dbReference>
<evidence type="ECO:0000256" key="11">
    <source>
        <dbReference type="PIRSR" id="PIRSR602401-1"/>
    </source>
</evidence>
<accession>A0A8X8XV88</accession>
<comment type="subcellular location">
    <subcellularLocation>
        <location evidence="1">Membrane</location>
        <topology evidence="1">Single-pass membrane protein</topology>
    </subcellularLocation>
</comment>
<dbReference type="GO" id="GO:0005506">
    <property type="term" value="F:iron ion binding"/>
    <property type="evidence" value="ECO:0007669"/>
    <property type="project" value="InterPro"/>
</dbReference>
<evidence type="ECO:0000256" key="1">
    <source>
        <dbReference type="ARBA" id="ARBA00004167"/>
    </source>
</evidence>
<dbReference type="GO" id="GO:0016020">
    <property type="term" value="C:membrane"/>
    <property type="evidence" value="ECO:0007669"/>
    <property type="project" value="UniProtKB-SubCell"/>
</dbReference>
<keyword evidence="8 11" id="KW-0408">Iron</keyword>
<keyword evidence="10" id="KW-0472">Membrane</keyword>
<feature type="binding site" description="axial binding residue" evidence="11">
    <location>
        <position position="514"/>
    </location>
    <ligand>
        <name>heme</name>
        <dbReference type="ChEBI" id="CHEBI:30413"/>
    </ligand>
    <ligandPart>
        <name>Fe</name>
        <dbReference type="ChEBI" id="CHEBI:18248"/>
    </ligandPart>
</feature>
<evidence type="ECO:0000313" key="13">
    <source>
        <dbReference type="EMBL" id="KAG6419439.1"/>
    </source>
</evidence>